<dbReference type="Proteomes" id="UP001222325">
    <property type="component" value="Unassembled WGS sequence"/>
</dbReference>
<gene>
    <name evidence="4" type="ORF">B0H15DRAFT_377610</name>
</gene>
<feature type="transmembrane region" description="Helical" evidence="2">
    <location>
        <begin position="6"/>
        <end position="25"/>
    </location>
</feature>
<keyword evidence="2" id="KW-0472">Membrane</keyword>
<feature type="transmembrane region" description="Helical" evidence="2">
    <location>
        <begin position="114"/>
        <end position="132"/>
    </location>
</feature>
<keyword evidence="2" id="KW-0812">Transmembrane</keyword>
<feature type="transmembrane region" description="Helical" evidence="2">
    <location>
        <begin position="160"/>
        <end position="182"/>
    </location>
</feature>
<feature type="domain" description="DUF6533" evidence="3">
    <location>
        <begin position="16"/>
        <end position="60"/>
    </location>
</feature>
<dbReference type="InterPro" id="IPR045340">
    <property type="entry name" value="DUF6533"/>
</dbReference>
<dbReference type="EMBL" id="JARJCN010000034">
    <property type="protein sequence ID" value="KAJ7085516.1"/>
    <property type="molecule type" value="Genomic_DNA"/>
</dbReference>
<evidence type="ECO:0000313" key="5">
    <source>
        <dbReference type="Proteomes" id="UP001222325"/>
    </source>
</evidence>
<feature type="compositionally biased region" description="Low complexity" evidence="1">
    <location>
        <begin position="256"/>
        <end position="268"/>
    </location>
</feature>
<dbReference type="AlphaFoldDB" id="A0AAD6U070"/>
<feature type="transmembrane region" description="Helical" evidence="2">
    <location>
        <begin position="194"/>
        <end position="219"/>
    </location>
</feature>
<protein>
    <recommendedName>
        <fullName evidence="3">DUF6533 domain-containing protein</fullName>
    </recommendedName>
</protein>
<comment type="caution">
    <text evidence="4">The sequence shown here is derived from an EMBL/GenBank/DDBJ whole genome shotgun (WGS) entry which is preliminary data.</text>
</comment>
<keyword evidence="5" id="KW-1185">Reference proteome</keyword>
<proteinExistence type="predicted"/>
<dbReference type="Pfam" id="PF20151">
    <property type="entry name" value="DUF6533"/>
    <property type="match status" value="1"/>
</dbReference>
<evidence type="ECO:0000256" key="1">
    <source>
        <dbReference type="SAM" id="MobiDB-lite"/>
    </source>
</evidence>
<reference evidence="4" key="1">
    <citation type="submission" date="2023-03" db="EMBL/GenBank/DDBJ databases">
        <title>Massive genome expansion in bonnet fungi (Mycena s.s.) driven by repeated elements and novel gene families across ecological guilds.</title>
        <authorList>
            <consortium name="Lawrence Berkeley National Laboratory"/>
            <person name="Harder C.B."/>
            <person name="Miyauchi S."/>
            <person name="Viragh M."/>
            <person name="Kuo A."/>
            <person name="Thoen E."/>
            <person name="Andreopoulos B."/>
            <person name="Lu D."/>
            <person name="Skrede I."/>
            <person name="Drula E."/>
            <person name="Henrissat B."/>
            <person name="Morin E."/>
            <person name="Kohler A."/>
            <person name="Barry K."/>
            <person name="LaButti K."/>
            <person name="Morin E."/>
            <person name="Salamov A."/>
            <person name="Lipzen A."/>
            <person name="Mereny Z."/>
            <person name="Hegedus B."/>
            <person name="Baldrian P."/>
            <person name="Stursova M."/>
            <person name="Weitz H."/>
            <person name="Taylor A."/>
            <person name="Grigoriev I.V."/>
            <person name="Nagy L.G."/>
            <person name="Martin F."/>
            <person name="Kauserud H."/>
        </authorList>
    </citation>
    <scope>NUCLEOTIDE SEQUENCE</scope>
    <source>
        <strain evidence="4">CBHHK173m</strain>
    </source>
</reference>
<organism evidence="4 5">
    <name type="scientific">Mycena belliarum</name>
    <dbReference type="NCBI Taxonomy" id="1033014"/>
    <lineage>
        <taxon>Eukaryota</taxon>
        <taxon>Fungi</taxon>
        <taxon>Dikarya</taxon>
        <taxon>Basidiomycota</taxon>
        <taxon>Agaricomycotina</taxon>
        <taxon>Agaricomycetes</taxon>
        <taxon>Agaricomycetidae</taxon>
        <taxon>Agaricales</taxon>
        <taxon>Marasmiineae</taxon>
        <taxon>Mycenaceae</taxon>
        <taxon>Mycena</taxon>
    </lineage>
</organism>
<feature type="compositionally biased region" description="Basic and acidic residues" evidence="1">
    <location>
        <begin position="344"/>
        <end position="354"/>
    </location>
</feature>
<sequence>MATFPGTPQAAVRITSLSILVYDYFITIPSEIRLYKRQKSIRKPSLACIFFVLARYIGMLYICWVSYVFFGKGWTDAMCARIAPVGGFLRGFVSTISATVFIWRTWAIWGKNRYIWMAMTLVLIPVTIFSYGPGLVQVPVIVNGGCTAVSKGGGPLSFKWTFALVNLIFDTMACVLGSIPLVRNVRQGVSQVSGILLADGLGYFIIAVVAQALNLSFLLSSDKSKQGTMLTLQTVVTSILAQRIITSLSERTSNVQSSQTDSRSRSLSGTRNLSTRNLSNWGRPGTTRPPVMPIVAFGQSVSGIHSHLDGDGDGATTQMEMIKVEVTTEVLRSAGDSLNGHGRQRGDEKISYAA</sequence>
<keyword evidence="2" id="KW-1133">Transmembrane helix</keyword>
<feature type="region of interest" description="Disordered" evidence="1">
    <location>
        <begin position="252"/>
        <end position="289"/>
    </location>
</feature>
<feature type="transmembrane region" description="Helical" evidence="2">
    <location>
        <begin position="82"/>
        <end position="102"/>
    </location>
</feature>
<name>A0AAD6U070_9AGAR</name>
<feature type="compositionally biased region" description="Polar residues" evidence="1">
    <location>
        <begin position="269"/>
        <end position="280"/>
    </location>
</feature>
<feature type="region of interest" description="Disordered" evidence="1">
    <location>
        <begin position="334"/>
        <end position="354"/>
    </location>
</feature>
<evidence type="ECO:0000313" key="4">
    <source>
        <dbReference type="EMBL" id="KAJ7085516.1"/>
    </source>
</evidence>
<accession>A0AAD6U070</accession>
<evidence type="ECO:0000259" key="3">
    <source>
        <dbReference type="Pfam" id="PF20151"/>
    </source>
</evidence>
<feature type="transmembrane region" description="Helical" evidence="2">
    <location>
        <begin position="46"/>
        <end position="70"/>
    </location>
</feature>
<evidence type="ECO:0000256" key="2">
    <source>
        <dbReference type="SAM" id="Phobius"/>
    </source>
</evidence>